<evidence type="ECO:0000313" key="3">
    <source>
        <dbReference type="EMBL" id="ELR15036.1"/>
    </source>
</evidence>
<evidence type="ECO:0000313" key="4">
    <source>
        <dbReference type="Proteomes" id="UP000011083"/>
    </source>
</evidence>
<keyword evidence="4" id="KW-1185">Reference proteome</keyword>
<dbReference type="InterPro" id="IPR001509">
    <property type="entry name" value="Epimerase_deHydtase"/>
</dbReference>
<dbReference type="RefSeq" id="XP_004337049.1">
    <property type="nucleotide sequence ID" value="XM_004337001.1"/>
</dbReference>
<name>L8GSD8_ACACF</name>
<sequence length="293" mass="31528">MKKSTGEGLRVLVGGGSGFIGSALTRHLASRGHSLRLISRTGASGGLSWEEVDKAGLPPCDAVINLAGANLMGKLLWTQAYRQEVWDSRINTNKAIARAIGKMNEAERPKVFVSASAVDEDHAPRADSWFGELTEAWEGAADEAADATRVVKVRTGIVLGRDGGALASMLPSFQFGMGNVMGDGRQYFPWVHLDDIVGLYEHAVVNDNVTGVVNGVAPDAKNAQEFAECLAKTMGTSVKFHLPAFVIETMFGSERAKLLLEGHKVIPKRTLASGYQFKHPQLEEALADVLKKK</sequence>
<dbReference type="KEGG" id="acan:ACA1_213330"/>
<dbReference type="GeneID" id="14915856"/>
<dbReference type="NCBIfam" id="TIGR01777">
    <property type="entry name" value="yfcH"/>
    <property type="match status" value="1"/>
</dbReference>
<dbReference type="OMA" id="YLPWIHI"/>
<dbReference type="STRING" id="1257118.L8GSD8"/>
<dbReference type="InterPro" id="IPR013549">
    <property type="entry name" value="DUF1731"/>
</dbReference>
<evidence type="ECO:0000259" key="2">
    <source>
        <dbReference type="Pfam" id="PF08338"/>
    </source>
</evidence>
<dbReference type="InterPro" id="IPR036291">
    <property type="entry name" value="NAD(P)-bd_dom_sf"/>
</dbReference>
<feature type="domain" description="NAD-dependent epimerase/dehydratase" evidence="1">
    <location>
        <begin position="11"/>
        <end position="206"/>
    </location>
</feature>
<dbReference type="SUPFAM" id="SSF51735">
    <property type="entry name" value="NAD(P)-binding Rossmann-fold domains"/>
    <property type="match status" value="1"/>
</dbReference>
<dbReference type="Gene3D" id="3.40.50.720">
    <property type="entry name" value="NAD(P)-binding Rossmann-like Domain"/>
    <property type="match status" value="1"/>
</dbReference>
<gene>
    <name evidence="3" type="ORF">ACA1_213330</name>
</gene>
<organism evidence="3 4">
    <name type="scientific">Acanthamoeba castellanii (strain ATCC 30010 / Neff)</name>
    <dbReference type="NCBI Taxonomy" id="1257118"/>
    <lineage>
        <taxon>Eukaryota</taxon>
        <taxon>Amoebozoa</taxon>
        <taxon>Discosea</taxon>
        <taxon>Longamoebia</taxon>
        <taxon>Centramoebida</taxon>
        <taxon>Acanthamoebidae</taxon>
        <taxon>Acanthamoeba</taxon>
    </lineage>
</organism>
<dbReference type="PANTHER" id="PTHR11092:SF0">
    <property type="entry name" value="EPIMERASE FAMILY PROTEIN SDR39U1"/>
    <property type="match status" value="1"/>
</dbReference>
<proteinExistence type="predicted"/>
<dbReference type="PANTHER" id="PTHR11092">
    <property type="entry name" value="SUGAR NUCLEOTIDE EPIMERASE RELATED"/>
    <property type="match status" value="1"/>
</dbReference>
<dbReference type="Pfam" id="PF08338">
    <property type="entry name" value="DUF1731"/>
    <property type="match status" value="1"/>
</dbReference>
<evidence type="ECO:0000259" key="1">
    <source>
        <dbReference type="Pfam" id="PF01370"/>
    </source>
</evidence>
<reference evidence="3 4" key="1">
    <citation type="journal article" date="2013" name="Genome Biol.">
        <title>Genome of Acanthamoeba castellanii highlights extensive lateral gene transfer and early evolution of tyrosine kinase signaling.</title>
        <authorList>
            <person name="Clarke M."/>
            <person name="Lohan A.J."/>
            <person name="Liu B."/>
            <person name="Lagkouvardos I."/>
            <person name="Roy S."/>
            <person name="Zafar N."/>
            <person name="Bertelli C."/>
            <person name="Schilde C."/>
            <person name="Kianianmomeni A."/>
            <person name="Burglin T.R."/>
            <person name="Frech C."/>
            <person name="Turcotte B."/>
            <person name="Kopec K.O."/>
            <person name="Synnott J.M."/>
            <person name="Choo C."/>
            <person name="Paponov I."/>
            <person name="Finkler A."/>
            <person name="Soon Heng Tan C."/>
            <person name="Hutchins A.P."/>
            <person name="Weinmeier T."/>
            <person name="Rattei T."/>
            <person name="Chu J.S."/>
            <person name="Gimenez G."/>
            <person name="Irimia M."/>
            <person name="Rigden D.J."/>
            <person name="Fitzpatrick D.A."/>
            <person name="Lorenzo-Morales J."/>
            <person name="Bateman A."/>
            <person name="Chiu C.H."/>
            <person name="Tang P."/>
            <person name="Hegemann P."/>
            <person name="Fromm H."/>
            <person name="Raoult D."/>
            <person name="Greub G."/>
            <person name="Miranda-Saavedra D."/>
            <person name="Chen N."/>
            <person name="Nash P."/>
            <person name="Ginger M.L."/>
            <person name="Horn M."/>
            <person name="Schaap P."/>
            <person name="Caler L."/>
            <person name="Loftus B."/>
        </authorList>
    </citation>
    <scope>NUCLEOTIDE SEQUENCE [LARGE SCALE GENOMIC DNA]</scope>
    <source>
        <strain evidence="3 4">Neff</strain>
    </source>
</reference>
<accession>L8GSD8</accession>
<dbReference type="AlphaFoldDB" id="L8GSD8"/>
<dbReference type="Proteomes" id="UP000011083">
    <property type="component" value="Unassembled WGS sequence"/>
</dbReference>
<dbReference type="InterPro" id="IPR010099">
    <property type="entry name" value="SDR39U1"/>
</dbReference>
<dbReference type="OrthoDB" id="276721at2759"/>
<feature type="domain" description="DUF1731" evidence="2">
    <location>
        <begin position="242"/>
        <end position="289"/>
    </location>
</feature>
<protein>
    <submittedName>
        <fullName evidence="3">Protein C14orf124 family protein</fullName>
    </submittedName>
</protein>
<dbReference type="EMBL" id="KB008036">
    <property type="protein sequence ID" value="ELR15036.1"/>
    <property type="molecule type" value="Genomic_DNA"/>
</dbReference>
<dbReference type="Pfam" id="PF01370">
    <property type="entry name" value="Epimerase"/>
    <property type="match status" value="1"/>
</dbReference>
<dbReference type="VEuPathDB" id="AmoebaDB:ACA1_213330"/>